<evidence type="ECO:0000256" key="13">
    <source>
        <dbReference type="ARBA" id="ARBA00023136"/>
    </source>
</evidence>
<feature type="region of interest" description="Disordered" evidence="18">
    <location>
        <begin position="767"/>
        <end position="871"/>
    </location>
</feature>
<evidence type="ECO:0000256" key="12">
    <source>
        <dbReference type="ARBA" id="ARBA00022989"/>
    </source>
</evidence>
<name>A0A6G3ZWL6_9BACL</name>
<evidence type="ECO:0000259" key="21">
    <source>
        <dbReference type="Pfam" id="PF00912"/>
    </source>
</evidence>
<evidence type="ECO:0000256" key="2">
    <source>
        <dbReference type="ARBA" id="ARBA00007739"/>
    </source>
</evidence>
<feature type="compositionally biased region" description="Low complexity" evidence="18">
    <location>
        <begin position="779"/>
        <end position="789"/>
    </location>
</feature>
<dbReference type="InterPro" id="IPR012338">
    <property type="entry name" value="Beta-lactam/transpept-like"/>
</dbReference>
<dbReference type="Pfam" id="PF00905">
    <property type="entry name" value="Transpeptidase"/>
    <property type="match status" value="1"/>
</dbReference>
<dbReference type="Gene3D" id="1.10.3810.10">
    <property type="entry name" value="Biosynthetic peptidoglycan transglycosylase-like"/>
    <property type="match status" value="1"/>
</dbReference>
<dbReference type="GO" id="GO:0071555">
    <property type="term" value="P:cell wall organization"/>
    <property type="evidence" value="ECO:0007669"/>
    <property type="project" value="UniProtKB-KW"/>
</dbReference>
<evidence type="ECO:0000256" key="14">
    <source>
        <dbReference type="ARBA" id="ARBA00023268"/>
    </source>
</evidence>
<keyword evidence="6" id="KW-0328">Glycosyltransferase</keyword>
<dbReference type="InterPro" id="IPR023346">
    <property type="entry name" value="Lysozyme-like_dom_sf"/>
</dbReference>
<keyword evidence="4" id="KW-0121">Carboxypeptidase</keyword>
<evidence type="ECO:0000256" key="11">
    <source>
        <dbReference type="ARBA" id="ARBA00022984"/>
    </source>
</evidence>
<evidence type="ECO:0000256" key="17">
    <source>
        <dbReference type="ARBA" id="ARBA00049902"/>
    </source>
</evidence>
<keyword evidence="5" id="KW-0645">Protease</keyword>
<feature type="region of interest" description="Disordered" evidence="18">
    <location>
        <begin position="1"/>
        <end position="25"/>
    </location>
</feature>
<dbReference type="RefSeq" id="WP_163945456.1">
    <property type="nucleotide sequence ID" value="NZ_JAAIKC010000003.1"/>
</dbReference>
<feature type="compositionally biased region" description="Pro residues" evidence="18">
    <location>
        <begin position="832"/>
        <end position="842"/>
    </location>
</feature>
<comment type="caution">
    <text evidence="22">The sequence shown here is derived from an EMBL/GenBank/DDBJ whole genome shotgun (WGS) entry which is preliminary data.</text>
</comment>
<evidence type="ECO:0000256" key="8">
    <source>
        <dbReference type="ARBA" id="ARBA00022692"/>
    </source>
</evidence>
<feature type="domain" description="Glycosyl transferase family 51" evidence="21">
    <location>
        <begin position="99"/>
        <end position="273"/>
    </location>
</feature>
<evidence type="ECO:0000256" key="3">
    <source>
        <dbReference type="ARBA" id="ARBA00022475"/>
    </source>
</evidence>
<evidence type="ECO:0000256" key="6">
    <source>
        <dbReference type="ARBA" id="ARBA00022676"/>
    </source>
</evidence>
<keyword evidence="3" id="KW-1003">Cell membrane</keyword>
<keyword evidence="11" id="KW-0573">Peptidoglycan synthesis</keyword>
<dbReference type="GO" id="GO:0008360">
    <property type="term" value="P:regulation of cell shape"/>
    <property type="evidence" value="ECO:0007669"/>
    <property type="project" value="UniProtKB-KW"/>
</dbReference>
<dbReference type="AlphaFoldDB" id="A0A6G3ZWL6"/>
<evidence type="ECO:0000256" key="18">
    <source>
        <dbReference type="SAM" id="MobiDB-lite"/>
    </source>
</evidence>
<dbReference type="InterPro" id="IPR036950">
    <property type="entry name" value="PBP_transglycosylase"/>
</dbReference>
<reference evidence="22" key="1">
    <citation type="submission" date="2020-02" db="EMBL/GenBank/DDBJ databases">
        <authorList>
            <person name="Shen X.-R."/>
            <person name="Zhang Y.-X."/>
        </authorList>
    </citation>
    <scope>NUCLEOTIDE SEQUENCE</scope>
    <source>
        <strain evidence="22">SYP-B3998</strain>
    </source>
</reference>
<dbReference type="GO" id="GO:0006508">
    <property type="term" value="P:proteolysis"/>
    <property type="evidence" value="ECO:0007669"/>
    <property type="project" value="UniProtKB-KW"/>
</dbReference>
<accession>A0A6G3ZWL6</accession>
<feature type="compositionally biased region" description="Low complexity" evidence="18">
    <location>
        <begin position="804"/>
        <end position="813"/>
    </location>
</feature>
<dbReference type="InterPro" id="IPR013783">
    <property type="entry name" value="Ig-like_fold"/>
</dbReference>
<gene>
    <name evidence="22" type="ORF">GK047_10495</name>
</gene>
<feature type="transmembrane region" description="Helical" evidence="19">
    <location>
        <begin position="35"/>
        <end position="62"/>
    </location>
</feature>
<evidence type="ECO:0000256" key="7">
    <source>
        <dbReference type="ARBA" id="ARBA00022679"/>
    </source>
</evidence>
<protein>
    <submittedName>
        <fullName evidence="22">PBP1A family penicillin-binding protein</fullName>
    </submittedName>
</protein>
<keyword evidence="7" id="KW-0808">Transferase</keyword>
<dbReference type="SUPFAM" id="SSF53955">
    <property type="entry name" value="Lysozyme-like"/>
    <property type="match status" value="1"/>
</dbReference>
<dbReference type="GO" id="GO:0030288">
    <property type="term" value="C:outer membrane-bounded periplasmic space"/>
    <property type="evidence" value="ECO:0007669"/>
    <property type="project" value="TreeGrafter"/>
</dbReference>
<keyword evidence="14" id="KW-0511">Multifunctional enzyme</keyword>
<dbReference type="SUPFAM" id="SSF56601">
    <property type="entry name" value="beta-lactamase/transpeptidase-like"/>
    <property type="match status" value="1"/>
</dbReference>
<dbReference type="PANTHER" id="PTHR32282:SF32">
    <property type="entry name" value="PENICILLIN-BINDING PROTEIN 2A"/>
    <property type="match status" value="1"/>
</dbReference>
<organism evidence="22">
    <name type="scientific">Paenibacillus sp. SYP-B3998</name>
    <dbReference type="NCBI Taxonomy" id="2678564"/>
    <lineage>
        <taxon>Bacteria</taxon>
        <taxon>Bacillati</taxon>
        <taxon>Bacillota</taxon>
        <taxon>Bacilli</taxon>
        <taxon>Bacillales</taxon>
        <taxon>Paenibacillaceae</taxon>
        <taxon>Paenibacillus</taxon>
    </lineage>
</organism>
<dbReference type="GO" id="GO:0008658">
    <property type="term" value="F:penicillin binding"/>
    <property type="evidence" value="ECO:0007669"/>
    <property type="project" value="InterPro"/>
</dbReference>
<keyword evidence="9" id="KW-0378">Hydrolase</keyword>
<evidence type="ECO:0000256" key="19">
    <source>
        <dbReference type="SAM" id="Phobius"/>
    </source>
</evidence>
<evidence type="ECO:0000259" key="20">
    <source>
        <dbReference type="Pfam" id="PF00905"/>
    </source>
</evidence>
<dbReference type="PANTHER" id="PTHR32282">
    <property type="entry name" value="BINDING PROTEIN TRANSPEPTIDASE, PUTATIVE-RELATED"/>
    <property type="match status" value="1"/>
</dbReference>
<dbReference type="InterPro" id="IPR001264">
    <property type="entry name" value="Glyco_trans_51"/>
</dbReference>
<evidence type="ECO:0000256" key="5">
    <source>
        <dbReference type="ARBA" id="ARBA00022670"/>
    </source>
</evidence>
<dbReference type="FunFam" id="1.10.3810.10:FF:000001">
    <property type="entry name" value="Penicillin-binding protein 1A"/>
    <property type="match status" value="1"/>
</dbReference>
<evidence type="ECO:0000256" key="10">
    <source>
        <dbReference type="ARBA" id="ARBA00022960"/>
    </source>
</evidence>
<keyword evidence="12 19" id="KW-1133">Transmembrane helix</keyword>
<comment type="catalytic activity">
    <reaction evidence="16">
        <text>Preferential cleavage: (Ac)2-L-Lys-D-Ala-|-D-Ala. Also transpeptidation of peptidyl-alanyl moieties that are N-acyl substituents of D-alanine.</text>
        <dbReference type="EC" id="3.4.16.4"/>
    </reaction>
</comment>
<feature type="domain" description="Penicillin-binding protein transpeptidase" evidence="20">
    <location>
        <begin position="368"/>
        <end position="647"/>
    </location>
</feature>
<comment type="catalytic activity">
    <reaction evidence="17">
        <text>[GlcNAc-(1-&gt;4)-Mur2Ac(oyl-L-Ala-gamma-D-Glu-L-Lys-D-Ala-D-Ala)](n)-di-trans,octa-cis-undecaprenyl diphosphate + beta-D-GlcNAc-(1-&gt;4)-Mur2Ac(oyl-L-Ala-gamma-D-Glu-L-Lys-D-Ala-D-Ala)-di-trans,octa-cis-undecaprenyl diphosphate = [GlcNAc-(1-&gt;4)-Mur2Ac(oyl-L-Ala-gamma-D-Glu-L-Lys-D-Ala-D-Ala)](n+1)-di-trans,octa-cis-undecaprenyl diphosphate + di-trans,octa-cis-undecaprenyl diphosphate + H(+)</text>
        <dbReference type="Rhea" id="RHEA:23708"/>
        <dbReference type="Rhea" id="RHEA-COMP:9602"/>
        <dbReference type="Rhea" id="RHEA-COMP:9603"/>
        <dbReference type="ChEBI" id="CHEBI:15378"/>
        <dbReference type="ChEBI" id="CHEBI:58405"/>
        <dbReference type="ChEBI" id="CHEBI:60033"/>
        <dbReference type="ChEBI" id="CHEBI:78435"/>
        <dbReference type="EC" id="2.4.99.28"/>
    </reaction>
</comment>
<evidence type="ECO:0000256" key="15">
    <source>
        <dbReference type="ARBA" id="ARBA00023316"/>
    </source>
</evidence>
<proteinExistence type="inferred from homology"/>
<keyword evidence="10" id="KW-0133">Cell shape</keyword>
<evidence type="ECO:0000256" key="9">
    <source>
        <dbReference type="ARBA" id="ARBA00022801"/>
    </source>
</evidence>
<dbReference type="Pfam" id="PF00912">
    <property type="entry name" value="Transgly"/>
    <property type="match status" value="1"/>
</dbReference>
<comment type="similarity">
    <text evidence="1">In the C-terminal section; belongs to the transpeptidase family.</text>
</comment>
<dbReference type="NCBIfam" id="TIGR02074">
    <property type="entry name" value="PBP_1a_fam"/>
    <property type="match status" value="1"/>
</dbReference>
<keyword evidence="13 19" id="KW-0472">Membrane</keyword>
<dbReference type="InterPro" id="IPR001460">
    <property type="entry name" value="PCN-bd_Tpept"/>
</dbReference>
<dbReference type="InterPro" id="IPR050396">
    <property type="entry name" value="Glycosyltr_51/Transpeptidase"/>
</dbReference>
<dbReference type="GO" id="GO:0009002">
    <property type="term" value="F:serine-type D-Ala-D-Ala carboxypeptidase activity"/>
    <property type="evidence" value="ECO:0007669"/>
    <property type="project" value="UniProtKB-EC"/>
</dbReference>
<keyword evidence="15" id="KW-0961">Cell wall biogenesis/degradation</keyword>
<dbReference type="Gene3D" id="2.60.40.10">
    <property type="entry name" value="Immunoglobulins"/>
    <property type="match status" value="1"/>
</dbReference>
<dbReference type="Gene3D" id="3.40.710.10">
    <property type="entry name" value="DD-peptidase/beta-lactamase superfamily"/>
    <property type="match status" value="1"/>
</dbReference>
<evidence type="ECO:0000313" key="22">
    <source>
        <dbReference type="EMBL" id="NEW06438.1"/>
    </source>
</evidence>
<sequence length="871" mass="94622">MNNKESVDLAKPTNTKQPEDGKKGSKKKRFSFRKFIMGSIIAGILAIICALAIYIVVIMSGFKLLDQNLDKINTSAESTLIYAQEEGKDKDGKDKPATEIAKIYKGENRESVTIKDIPKSLQKAFIATEDRRFEEHAGVDFWAIGRALVKDVMHMSAVEGGSTITQQLAKNVFLSSEKTAFRKGTEMAIAFALDERFTKDQILERYLNRIFFGSNAYGIKAAAKVYFGKSDLNDLKLWEMATLAALPKAPTKYSPLKNPDLSKERRGVVLRLMTDQGYITEAERAEAAAVDYVAPPSSQATKEYATFVDYVTSEAEDMYNIDEDELLTKGYRIYTTMNPKAQKIMEQTYANPSFFQKDAADGQKIQSSMVIIDNKTGGLVAMIGGRDYQTKGFSRVYSKRQPGSSFKPIAAYGPAIESGKYTPYSIMDDTQTTFGNGTYSPRNYDRTTHGQVTMFEAVKKSYNLAPVWLLDQIKPKAALVFAKNLGIQLNAQKDVNLAIALGGLTDGVSPLDMATAYTAFANQGAQNKTHAILRITDSQGKEIKAYKAEKKQAISPKTAYYMTLMLQGVVEPGGTGTKAKFNRPVAGKTGTTGLDIKGLEKYDRDVWFVGYTPEWTAAVWEGFDKVDAKHYVTIGSGSPSSIFKEVMSKALDGKPVTNFVKPDNVPDLTEPPSGISDLAAAYVPEMKSVKLTWTSLGNKVAYQLYRKSSKETDAKLLTSLPNAEVNDSSVSSGETYQYYVTPLNTETNIEGAKSNVVTVEIPKDEALLDPSKVSPSPTPSGSAVPSSSPGNGKDHLSPSPSPTPSSGANPSPSHNGNVNDGKGTTGTVANPNPSPTPSPSPSNKPVDGATDPKKQESNQDGGKVAIPNPQQ</sequence>
<evidence type="ECO:0000256" key="4">
    <source>
        <dbReference type="ARBA" id="ARBA00022645"/>
    </source>
</evidence>
<keyword evidence="8 19" id="KW-0812">Transmembrane</keyword>
<comment type="similarity">
    <text evidence="2">In the N-terminal section; belongs to the glycosyltransferase 51 family.</text>
</comment>
<dbReference type="GO" id="GO:0009252">
    <property type="term" value="P:peptidoglycan biosynthetic process"/>
    <property type="evidence" value="ECO:0007669"/>
    <property type="project" value="UniProtKB-KW"/>
</dbReference>
<dbReference type="GO" id="GO:0008955">
    <property type="term" value="F:peptidoglycan glycosyltransferase activity"/>
    <property type="evidence" value="ECO:0007669"/>
    <property type="project" value="UniProtKB-EC"/>
</dbReference>
<evidence type="ECO:0000256" key="1">
    <source>
        <dbReference type="ARBA" id="ARBA00007090"/>
    </source>
</evidence>
<dbReference type="EMBL" id="JAAIKC010000003">
    <property type="protein sequence ID" value="NEW06438.1"/>
    <property type="molecule type" value="Genomic_DNA"/>
</dbReference>
<evidence type="ECO:0000256" key="16">
    <source>
        <dbReference type="ARBA" id="ARBA00034000"/>
    </source>
</evidence>